<dbReference type="EnsemblMetazoa" id="CapteT148073">
    <property type="protein sequence ID" value="CapteP148073"/>
    <property type="gene ID" value="CapteG148073"/>
</dbReference>
<dbReference type="InterPro" id="IPR028082">
    <property type="entry name" value="Peripla_BP_I"/>
</dbReference>
<evidence type="ECO:0000256" key="19">
    <source>
        <dbReference type="SAM" id="Phobius"/>
    </source>
</evidence>
<accession>R7UPT6</accession>
<keyword evidence="9" id="KW-0675">Receptor</keyword>
<evidence type="ECO:0000313" key="22">
    <source>
        <dbReference type="EMBL" id="ELU08093.1"/>
    </source>
</evidence>
<evidence type="ECO:0000313" key="24">
    <source>
        <dbReference type="Proteomes" id="UP000014760"/>
    </source>
</evidence>
<keyword evidence="17" id="KW-1015">Disulfide bond</keyword>
<feature type="transmembrane region" description="Helical" evidence="19">
    <location>
        <begin position="563"/>
        <end position="585"/>
    </location>
</feature>
<evidence type="ECO:0000256" key="18">
    <source>
        <dbReference type="SAM" id="MobiDB-lite"/>
    </source>
</evidence>
<dbReference type="InterPro" id="IPR001828">
    <property type="entry name" value="ANF_lig-bd_rcpt"/>
</dbReference>
<evidence type="ECO:0000259" key="21">
    <source>
        <dbReference type="SMART" id="SM00918"/>
    </source>
</evidence>
<keyword evidence="1" id="KW-0813">Transport</keyword>
<dbReference type="OrthoDB" id="5984008at2759"/>
<gene>
    <name evidence="22" type="ORF">CAPTEDRAFT_148073</name>
</gene>
<feature type="binding site" evidence="15">
    <location>
        <position position="614"/>
    </location>
    <ligand>
        <name>L-glutamate</name>
        <dbReference type="ChEBI" id="CHEBI:29985"/>
    </ligand>
</feature>
<evidence type="ECO:0000256" key="14">
    <source>
        <dbReference type="ARBA" id="ARBA00034104"/>
    </source>
</evidence>
<dbReference type="InterPro" id="IPR001320">
    <property type="entry name" value="Iontro_rcpt_C"/>
</dbReference>
<dbReference type="HOGENOM" id="CLU_007257_1_2_1"/>
<feature type="transmembrane region" description="Helical" evidence="19">
    <location>
        <begin position="753"/>
        <end position="775"/>
    </location>
</feature>
<dbReference type="FunFam" id="3.40.190.10:FF:000087">
    <property type="entry name" value="glutamate receptor 4 isoform X2"/>
    <property type="match status" value="1"/>
</dbReference>
<dbReference type="EMBL" id="AMQN01006847">
    <property type="status" value="NOT_ANNOTATED_CDS"/>
    <property type="molecule type" value="Genomic_DNA"/>
</dbReference>
<keyword evidence="12" id="KW-1071">Ligand-gated ion channel</keyword>
<comment type="subcellular location">
    <subcellularLocation>
        <location evidence="14">Postsynaptic cell membrane</location>
        <topology evidence="14">Multi-pass membrane protein</topology>
    </subcellularLocation>
</comment>
<feature type="binding site" evidence="15">
    <location>
        <position position="664"/>
    </location>
    <ligand>
        <name>L-glutamate</name>
        <dbReference type="ChEBI" id="CHEBI:29985"/>
    </ligand>
</feature>
<keyword evidence="8 19" id="KW-0472">Membrane</keyword>
<reference evidence="22 24" key="2">
    <citation type="journal article" date="2013" name="Nature">
        <title>Insights into bilaterian evolution from three spiralian genomes.</title>
        <authorList>
            <person name="Simakov O."/>
            <person name="Marletaz F."/>
            <person name="Cho S.J."/>
            <person name="Edsinger-Gonzales E."/>
            <person name="Havlak P."/>
            <person name="Hellsten U."/>
            <person name="Kuo D.H."/>
            <person name="Larsson T."/>
            <person name="Lv J."/>
            <person name="Arendt D."/>
            <person name="Savage R."/>
            <person name="Osoegawa K."/>
            <person name="de Jong P."/>
            <person name="Grimwood J."/>
            <person name="Chapman J.A."/>
            <person name="Shapiro H."/>
            <person name="Aerts A."/>
            <person name="Otillar R.P."/>
            <person name="Terry A.Y."/>
            <person name="Boore J.L."/>
            <person name="Grigoriev I.V."/>
            <person name="Lindberg D.R."/>
            <person name="Seaver E.C."/>
            <person name="Weisblat D.A."/>
            <person name="Putnam N.H."/>
            <person name="Rokhsar D.S."/>
        </authorList>
    </citation>
    <scope>NUCLEOTIDE SEQUENCE</scope>
    <source>
        <strain evidence="22 24">I ESC-2004</strain>
    </source>
</reference>
<evidence type="ECO:0000259" key="20">
    <source>
        <dbReference type="SMART" id="SM00079"/>
    </source>
</evidence>
<evidence type="ECO:0000256" key="10">
    <source>
        <dbReference type="ARBA" id="ARBA00023180"/>
    </source>
</evidence>
<dbReference type="AlphaFoldDB" id="R7UPT6"/>
<dbReference type="SUPFAM" id="SSF53822">
    <property type="entry name" value="Periplasmic binding protein-like I"/>
    <property type="match status" value="1"/>
</dbReference>
<evidence type="ECO:0000256" key="3">
    <source>
        <dbReference type="ARBA" id="ARBA00022692"/>
    </source>
</evidence>
<evidence type="ECO:0000256" key="11">
    <source>
        <dbReference type="ARBA" id="ARBA00023257"/>
    </source>
</evidence>
<feature type="binding site" evidence="15">
    <location>
        <position position="442"/>
    </location>
    <ligand>
        <name>L-glutamate</name>
        <dbReference type="ChEBI" id="CHEBI:29985"/>
    </ligand>
</feature>
<keyword evidence="3 19" id="KW-0812">Transmembrane</keyword>
<dbReference type="Proteomes" id="UP000014760">
    <property type="component" value="Unassembled WGS sequence"/>
</dbReference>
<reference evidence="23" key="3">
    <citation type="submission" date="2015-06" db="UniProtKB">
        <authorList>
            <consortium name="EnsemblMetazoa"/>
        </authorList>
    </citation>
    <scope>IDENTIFICATION</scope>
</reference>
<feature type="binding site" evidence="15">
    <location>
        <position position="613"/>
    </location>
    <ligand>
        <name>L-glutamate</name>
        <dbReference type="ChEBI" id="CHEBI:29985"/>
    </ligand>
</feature>
<dbReference type="InterPro" id="IPR015683">
    <property type="entry name" value="Ionotropic_Glu_rcpt"/>
</dbReference>
<evidence type="ECO:0000313" key="23">
    <source>
        <dbReference type="EnsemblMetazoa" id="CapteP148073"/>
    </source>
</evidence>
<feature type="binding site" evidence="15">
    <location>
        <position position="444"/>
    </location>
    <ligand>
        <name>L-glutamate</name>
        <dbReference type="ChEBI" id="CHEBI:29985"/>
    </ligand>
</feature>
<dbReference type="Gene3D" id="3.40.190.10">
    <property type="entry name" value="Periplasmic binding protein-like II"/>
    <property type="match status" value="2"/>
</dbReference>
<keyword evidence="10" id="KW-0325">Glycoprotein</keyword>
<dbReference type="SMART" id="SM00079">
    <property type="entry name" value="PBPe"/>
    <property type="match status" value="1"/>
</dbReference>
<dbReference type="Gene3D" id="3.40.50.2300">
    <property type="match status" value="2"/>
</dbReference>
<evidence type="ECO:0000256" key="16">
    <source>
        <dbReference type="PIRSR" id="PIRSR601508-2"/>
    </source>
</evidence>
<feature type="domain" description="Ionotropic glutamate receptor C-terminal" evidence="20">
    <location>
        <begin position="355"/>
        <end position="728"/>
    </location>
</feature>
<feature type="disulfide bond" evidence="17">
    <location>
        <begin position="677"/>
        <end position="732"/>
    </location>
</feature>
<keyword evidence="7" id="KW-0406">Ion transport</keyword>
<evidence type="ECO:0000256" key="8">
    <source>
        <dbReference type="ARBA" id="ARBA00023136"/>
    </source>
</evidence>
<dbReference type="OMA" id="VWAYDTM"/>
<dbReference type="GO" id="GO:0007166">
    <property type="term" value="P:cell surface receptor signaling pathway"/>
    <property type="evidence" value="ECO:0007669"/>
    <property type="project" value="UniProtKB-ARBA"/>
</dbReference>
<dbReference type="Pfam" id="PF10613">
    <property type="entry name" value="Lig_chan-Glu_bd"/>
    <property type="match status" value="1"/>
</dbReference>
<keyword evidence="11" id="KW-0628">Postsynaptic cell membrane</keyword>
<dbReference type="SMART" id="SM00918">
    <property type="entry name" value="Lig_chan-Glu_bd"/>
    <property type="match status" value="1"/>
</dbReference>
<dbReference type="STRING" id="283909.R7UPT6"/>
<evidence type="ECO:0000256" key="17">
    <source>
        <dbReference type="PIRSR" id="PIRSR601508-3"/>
    </source>
</evidence>
<feature type="domain" description="Ionotropic glutamate receptor L-glutamate and glycine-binding" evidence="21">
    <location>
        <begin position="365"/>
        <end position="433"/>
    </location>
</feature>
<evidence type="ECO:0000256" key="4">
    <source>
        <dbReference type="ARBA" id="ARBA00022729"/>
    </source>
</evidence>
<dbReference type="InterPro" id="IPR019594">
    <property type="entry name" value="Glu/Gly-bd"/>
</dbReference>
<dbReference type="Pfam" id="PF01094">
    <property type="entry name" value="ANF_receptor"/>
    <property type="match status" value="1"/>
</dbReference>
<feature type="transmembrane region" description="Helical" evidence="19">
    <location>
        <begin position="487"/>
        <end position="507"/>
    </location>
</feature>
<dbReference type="SUPFAM" id="SSF53850">
    <property type="entry name" value="Periplasmic binding protein-like II"/>
    <property type="match status" value="1"/>
</dbReference>
<dbReference type="PRINTS" id="PR00177">
    <property type="entry name" value="NMDARECEPTOR"/>
</dbReference>
<dbReference type="CDD" id="cd06380">
    <property type="entry name" value="PBP1_iGluR_AMPA"/>
    <property type="match status" value="1"/>
</dbReference>
<name>R7UPT6_CAPTE</name>
<evidence type="ECO:0000256" key="2">
    <source>
        <dbReference type="ARBA" id="ARBA00022475"/>
    </source>
</evidence>
<evidence type="ECO:0000256" key="6">
    <source>
        <dbReference type="ARBA" id="ARBA00023018"/>
    </source>
</evidence>
<sequence>MSKGIFAMFGMTNQSTLAMVTSLSRTFHMPYISPSTPTNDSNSWAPPAKHFSLHMRPLYDRAMIDVILKYRWNRIHYVYDSKEGLARIEALTAIITREEMNIDLDPVMVTDINDCYSLLRHMDGRMQDGDKFIVLDLTTKDDLEIILKQVLHVGMNRANYHYLLGGLAMDELDLAEFRHGGVNITGFRLMNPVLPRLEDAQRDWGRLNPSFWTGAGSGSKLGLDAALTIDAVDVIAKGLDSIHESKSDIFREVFRRGKVYNNDTIGIKCKTDLPVPWQHGPMLMNKFKSVFFDGVTGRVAFDERGFRKNYQLDVLELGQYTPTRKVAEWSSDTGLNHQHPTHVGKAPASKGKNLTKIVTTIMSKPYLMYRNKTDEDGTPLVGNDRFEGYCADLAESIASIVGFDYILKPVADKKYGAKDGEGKWNGMVGELTRKEADLAIAPLTISSIRERVIDFSKPFMSLGISIMIKKPEKQKPGVFSFMDPLSYEIWMCIVFSYIGVSIVLWLVSRFSPYEWQIEDSIQGPSFTNDFTMLNSLWFSLGAFMQQGCDISPRSVSGRIVGSVWWFFTLIIISSYTANLAAFLTVERMLTPIESADDLAKQTEIQYGTLDSGSTKSFFETSKIKVYERMWAFMSKSDSKVFVNDTEIGVKRVRDSKGKYAFLLESTMNDYYNQRKPCNTMKVGDNLDSKGYGIATPIHSDIREPINLAVLTLRENGELQKLVKKWWYDKGECNVEADNKGSTQSALTLSNVAGIFYILIGGLGLSMLVSLLEFLLKSRMEAKRQRKYAASLRAKRSLRGTPERENGGVGSPDMNLQKSMSTVPIARSSAVSLV</sequence>
<keyword evidence="5 19" id="KW-1133">Transmembrane helix</keyword>
<proteinExistence type="predicted"/>
<dbReference type="Gene3D" id="1.10.287.70">
    <property type="match status" value="1"/>
</dbReference>
<evidence type="ECO:0008006" key="25">
    <source>
        <dbReference type="Google" id="ProtNLM"/>
    </source>
</evidence>
<dbReference type="InterPro" id="IPR001508">
    <property type="entry name" value="Iono_Glu_rcpt_met"/>
</dbReference>
<evidence type="ECO:0000256" key="5">
    <source>
        <dbReference type="ARBA" id="ARBA00022989"/>
    </source>
</evidence>
<keyword evidence="6" id="KW-0770">Synapse</keyword>
<keyword evidence="2" id="KW-1003">Cell membrane</keyword>
<feature type="site" description="Crucial to convey clamshell closure to channel opening" evidence="16">
    <location>
        <position position="592"/>
    </location>
</feature>
<keyword evidence="4" id="KW-0732">Signal</keyword>
<dbReference type="EMBL" id="KB299334">
    <property type="protein sequence ID" value="ELU08093.1"/>
    <property type="molecule type" value="Genomic_DNA"/>
</dbReference>
<evidence type="ECO:0000256" key="7">
    <source>
        <dbReference type="ARBA" id="ARBA00023065"/>
    </source>
</evidence>
<evidence type="ECO:0000256" key="1">
    <source>
        <dbReference type="ARBA" id="ARBA00022448"/>
    </source>
</evidence>
<feature type="binding site" evidence="15">
    <location>
        <position position="449"/>
    </location>
    <ligand>
        <name>L-glutamate</name>
        <dbReference type="ChEBI" id="CHEBI:29985"/>
    </ligand>
</feature>
<dbReference type="FunFam" id="1.10.287.70:FF:000067">
    <property type="entry name" value="glutamate receptor 2 isoform X1"/>
    <property type="match status" value="1"/>
</dbReference>
<evidence type="ECO:0000256" key="9">
    <source>
        <dbReference type="ARBA" id="ARBA00023170"/>
    </source>
</evidence>
<dbReference type="SUPFAM" id="SSF81324">
    <property type="entry name" value="Voltage-gated potassium channels"/>
    <property type="match status" value="1"/>
</dbReference>
<dbReference type="FunCoup" id="R7UPT6">
    <property type="interactions" value="172"/>
</dbReference>
<protein>
    <recommendedName>
        <fullName evidence="25">Glutamate receptor</fullName>
    </recommendedName>
</protein>
<organism evidence="22">
    <name type="scientific">Capitella teleta</name>
    <name type="common">Polychaete worm</name>
    <dbReference type="NCBI Taxonomy" id="283909"/>
    <lineage>
        <taxon>Eukaryota</taxon>
        <taxon>Metazoa</taxon>
        <taxon>Spiralia</taxon>
        <taxon>Lophotrochozoa</taxon>
        <taxon>Annelida</taxon>
        <taxon>Polychaeta</taxon>
        <taxon>Sedentaria</taxon>
        <taxon>Scolecida</taxon>
        <taxon>Capitellidae</taxon>
        <taxon>Capitella</taxon>
    </lineage>
</organism>
<evidence type="ECO:0000256" key="12">
    <source>
        <dbReference type="ARBA" id="ARBA00023286"/>
    </source>
</evidence>
<dbReference type="PANTHER" id="PTHR18966">
    <property type="entry name" value="IONOTROPIC GLUTAMATE RECEPTOR"/>
    <property type="match status" value="1"/>
</dbReference>
<dbReference type="FunFam" id="3.40.190.10:FF:000001">
    <property type="entry name" value="Glutamate receptor ionotropic, kainate 2"/>
    <property type="match status" value="1"/>
</dbReference>
<feature type="region of interest" description="Disordered" evidence="18">
    <location>
        <begin position="792"/>
        <end position="816"/>
    </location>
</feature>
<keyword evidence="13" id="KW-0407">Ion channel</keyword>
<dbReference type="Pfam" id="PF00060">
    <property type="entry name" value="Lig_chan"/>
    <property type="match status" value="1"/>
</dbReference>
<keyword evidence="24" id="KW-1185">Reference proteome</keyword>
<reference evidence="24" key="1">
    <citation type="submission" date="2012-12" db="EMBL/GenBank/DDBJ databases">
        <authorList>
            <person name="Hellsten U."/>
            <person name="Grimwood J."/>
            <person name="Chapman J.A."/>
            <person name="Shapiro H."/>
            <person name="Aerts A."/>
            <person name="Otillar R.P."/>
            <person name="Terry A.Y."/>
            <person name="Boore J.L."/>
            <person name="Simakov O."/>
            <person name="Marletaz F."/>
            <person name="Cho S.-J."/>
            <person name="Edsinger-Gonzales E."/>
            <person name="Havlak P."/>
            <person name="Kuo D.-H."/>
            <person name="Larsson T."/>
            <person name="Lv J."/>
            <person name="Arendt D."/>
            <person name="Savage R."/>
            <person name="Osoegawa K."/>
            <person name="de Jong P."/>
            <person name="Lindberg D.R."/>
            <person name="Seaver E.C."/>
            <person name="Weisblat D.A."/>
            <person name="Putnam N.H."/>
            <person name="Grigoriev I.V."/>
            <person name="Rokhsar D.S."/>
        </authorList>
    </citation>
    <scope>NUCLEOTIDE SEQUENCE</scope>
    <source>
        <strain evidence="24">I ESC-2004</strain>
    </source>
</reference>
<evidence type="ECO:0000256" key="13">
    <source>
        <dbReference type="ARBA" id="ARBA00023303"/>
    </source>
</evidence>
<dbReference type="GO" id="GO:0045211">
    <property type="term" value="C:postsynaptic membrane"/>
    <property type="evidence" value="ECO:0007669"/>
    <property type="project" value="UniProtKB-SubCell"/>
</dbReference>
<evidence type="ECO:0000256" key="15">
    <source>
        <dbReference type="PIRSR" id="PIRSR601508-1"/>
    </source>
</evidence>
<dbReference type="GO" id="GO:0022824">
    <property type="term" value="F:transmitter-gated monoatomic ion channel activity"/>
    <property type="evidence" value="ECO:0007669"/>
    <property type="project" value="UniProtKB-ARBA"/>
</dbReference>